<organism evidence="1 2">
    <name type="scientific">Diploptera punctata</name>
    <name type="common">Pacific beetle cockroach</name>
    <dbReference type="NCBI Taxonomy" id="6984"/>
    <lineage>
        <taxon>Eukaryota</taxon>
        <taxon>Metazoa</taxon>
        <taxon>Ecdysozoa</taxon>
        <taxon>Arthropoda</taxon>
        <taxon>Hexapoda</taxon>
        <taxon>Insecta</taxon>
        <taxon>Pterygota</taxon>
        <taxon>Neoptera</taxon>
        <taxon>Polyneoptera</taxon>
        <taxon>Dictyoptera</taxon>
        <taxon>Blattodea</taxon>
        <taxon>Blaberoidea</taxon>
        <taxon>Blaberidae</taxon>
        <taxon>Diplopterinae</taxon>
        <taxon>Diploptera</taxon>
    </lineage>
</organism>
<sequence>NKIIAFTLKMGARHACSREISVSVSGDIEIAVDALFPTSPHFIVCKLECPTGPSFITGNILFILSYYSYASDHNHKSEILLKITIRELHDGTYLKIPSPNIGIFSLENSIVLMEQFLTFHLQLCQEACPLIRNMCYHIGQHDPNNGTGNYQECERVKCIGIGLFTARVRHTERKICDSDSNFSPEFKYDIVYGESVDFVQPYVRICTRLRGLIRIYLLSP</sequence>
<keyword evidence="2" id="KW-1185">Reference proteome</keyword>
<accession>A0AAD8A2K9</accession>
<proteinExistence type="predicted"/>
<feature type="non-terminal residue" evidence="1">
    <location>
        <position position="1"/>
    </location>
</feature>
<dbReference type="EMBL" id="JASPKZ010003881">
    <property type="protein sequence ID" value="KAJ9591228.1"/>
    <property type="molecule type" value="Genomic_DNA"/>
</dbReference>
<name>A0AAD8A2K9_DIPPU</name>
<dbReference type="Proteomes" id="UP001233999">
    <property type="component" value="Unassembled WGS sequence"/>
</dbReference>
<gene>
    <name evidence="1" type="ORF">L9F63_002234</name>
</gene>
<comment type="caution">
    <text evidence="1">The sequence shown here is derived from an EMBL/GenBank/DDBJ whole genome shotgun (WGS) entry which is preliminary data.</text>
</comment>
<protein>
    <submittedName>
        <fullName evidence="1">Uncharacterized protein</fullName>
    </submittedName>
</protein>
<reference evidence="1" key="1">
    <citation type="journal article" date="2023" name="IScience">
        <title>Live-bearing cockroach genome reveals convergent evolutionary mechanisms linked to viviparity in insects and beyond.</title>
        <authorList>
            <person name="Fouks B."/>
            <person name="Harrison M.C."/>
            <person name="Mikhailova A.A."/>
            <person name="Marchal E."/>
            <person name="English S."/>
            <person name="Carruthers M."/>
            <person name="Jennings E.C."/>
            <person name="Chiamaka E.L."/>
            <person name="Frigard R.A."/>
            <person name="Pippel M."/>
            <person name="Attardo G.M."/>
            <person name="Benoit J.B."/>
            <person name="Bornberg-Bauer E."/>
            <person name="Tobe S.S."/>
        </authorList>
    </citation>
    <scope>NUCLEOTIDE SEQUENCE</scope>
    <source>
        <strain evidence="1">Stay&amp;Tobe</strain>
    </source>
</reference>
<reference evidence="1" key="2">
    <citation type="submission" date="2023-05" db="EMBL/GenBank/DDBJ databases">
        <authorList>
            <person name="Fouks B."/>
        </authorList>
    </citation>
    <scope>NUCLEOTIDE SEQUENCE</scope>
    <source>
        <strain evidence="1">Stay&amp;Tobe</strain>
        <tissue evidence="1">Testes</tissue>
    </source>
</reference>
<evidence type="ECO:0000313" key="1">
    <source>
        <dbReference type="EMBL" id="KAJ9591228.1"/>
    </source>
</evidence>
<feature type="non-terminal residue" evidence="1">
    <location>
        <position position="220"/>
    </location>
</feature>
<dbReference type="AlphaFoldDB" id="A0AAD8A2K9"/>
<evidence type="ECO:0000313" key="2">
    <source>
        <dbReference type="Proteomes" id="UP001233999"/>
    </source>
</evidence>